<dbReference type="EMBL" id="MF768985">
    <property type="protein sequence ID" value="ATU83846.1"/>
    <property type="molecule type" value="Genomic_DNA"/>
</dbReference>
<name>A0A2D3I624_9VIRU</name>
<proteinExistence type="predicted"/>
<accession>A0A2D3I624</accession>
<dbReference type="Proteomes" id="UP000267516">
    <property type="component" value="Segment"/>
</dbReference>
<reference evidence="1" key="1">
    <citation type="journal article" date="2018" name="Aquaculture">
        <title>Complete genome sequence of a white spot syndrome virus associated with a disease incursion in Australia.</title>
        <authorList>
            <person name="Oakey J."/>
            <person name="Smith C.S."/>
        </authorList>
    </citation>
    <scope>NUCLEOTIDE SEQUENCE [LARGE SCALE GENOMIC DNA]</scope>
    <source>
        <strain evidence="1">WSSV-AU</strain>
    </source>
</reference>
<evidence type="ECO:0000313" key="1">
    <source>
        <dbReference type="EMBL" id="ATU83846.1"/>
    </source>
</evidence>
<sequence length="79" mass="8700">MFLKNFLKIFLDHSSLGGGPLSRPDVKFRGWTAGSTQCQIAPEPTVAPEMCINLCVFLEQTFLGIAAPRKGRCNILFSL</sequence>
<organism evidence="1">
    <name type="scientific">White spot syndrome virus</name>
    <dbReference type="NCBI Taxonomy" id="342409"/>
    <lineage>
        <taxon>Viruses</taxon>
        <taxon>Viruses incertae sedis</taxon>
        <taxon>Naldaviricetes</taxon>
        <taxon>Nimaviridae</taxon>
        <taxon>Whispovirus</taxon>
    </lineage>
</organism>
<protein>
    <submittedName>
        <fullName evidence="1">ORF230</fullName>
    </submittedName>
</protein>